<dbReference type="EMBL" id="ML976005">
    <property type="protein sequence ID" value="KAF1946042.1"/>
    <property type="molecule type" value="Genomic_DNA"/>
</dbReference>
<sequence>MQTELTQALSAWSSFFDVPAPAGAAQHEGNDDVRIPPVILALYPAIPPFVRAFLAEARKPPFTFVVPNIQVPIEDFIYRVGAQLQAMYPKSSISTPQHESWTFATFYSSHGAHKASNSLLWMTAINGNRAAPVRGCYIVPGNLYAHASALLLPFSLRKNGCVLQGDWTVVDRTGQGVLYQHGSCNPFMPGGSTPLAVILTNC</sequence>
<organism evidence="1 2">
    <name type="scientific">Clathrospora elynae</name>
    <dbReference type="NCBI Taxonomy" id="706981"/>
    <lineage>
        <taxon>Eukaryota</taxon>
        <taxon>Fungi</taxon>
        <taxon>Dikarya</taxon>
        <taxon>Ascomycota</taxon>
        <taxon>Pezizomycotina</taxon>
        <taxon>Dothideomycetes</taxon>
        <taxon>Pleosporomycetidae</taxon>
        <taxon>Pleosporales</taxon>
        <taxon>Diademaceae</taxon>
        <taxon>Clathrospora</taxon>
    </lineage>
</organism>
<reference evidence="1" key="1">
    <citation type="journal article" date="2020" name="Stud. Mycol.">
        <title>101 Dothideomycetes genomes: a test case for predicting lifestyles and emergence of pathogens.</title>
        <authorList>
            <person name="Haridas S."/>
            <person name="Albert R."/>
            <person name="Binder M."/>
            <person name="Bloem J."/>
            <person name="Labutti K."/>
            <person name="Salamov A."/>
            <person name="Andreopoulos B."/>
            <person name="Baker S."/>
            <person name="Barry K."/>
            <person name="Bills G."/>
            <person name="Bluhm B."/>
            <person name="Cannon C."/>
            <person name="Castanera R."/>
            <person name="Culley D."/>
            <person name="Daum C."/>
            <person name="Ezra D."/>
            <person name="Gonzalez J."/>
            <person name="Henrissat B."/>
            <person name="Kuo A."/>
            <person name="Liang C."/>
            <person name="Lipzen A."/>
            <person name="Lutzoni F."/>
            <person name="Magnuson J."/>
            <person name="Mondo S."/>
            <person name="Nolan M."/>
            <person name="Ohm R."/>
            <person name="Pangilinan J."/>
            <person name="Park H.-J."/>
            <person name="Ramirez L."/>
            <person name="Alfaro M."/>
            <person name="Sun H."/>
            <person name="Tritt A."/>
            <person name="Yoshinaga Y."/>
            <person name="Zwiers L.-H."/>
            <person name="Turgeon B."/>
            <person name="Goodwin S."/>
            <person name="Spatafora J."/>
            <person name="Crous P."/>
            <person name="Grigoriev I."/>
        </authorList>
    </citation>
    <scope>NUCLEOTIDE SEQUENCE</scope>
    <source>
        <strain evidence="1">CBS 161.51</strain>
    </source>
</reference>
<dbReference type="AlphaFoldDB" id="A0A6A5T2A3"/>
<protein>
    <submittedName>
        <fullName evidence="1">Uncharacterized protein</fullName>
    </submittedName>
</protein>
<dbReference type="Proteomes" id="UP000800038">
    <property type="component" value="Unassembled WGS sequence"/>
</dbReference>
<name>A0A6A5T2A3_9PLEO</name>
<dbReference type="OrthoDB" id="3029470at2759"/>
<keyword evidence="2" id="KW-1185">Reference proteome</keyword>
<evidence type="ECO:0000313" key="1">
    <source>
        <dbReference type="EMBL" id="KAF1946042.1"/>
    </source>
</evidence>
<proteinExistence type="predicted"/>
<gene>
    <name evidence="1" type="ORF">EJ02DRAFT_260357</name>
</gene>
<evidence type="ECO:0000313" key="2">
    <source>
        <dbReference type="Proteomes" id="UP000800038"/>
    </source>
</evidence>
<accession>A0A6A5T2A3</accession>